<dbReference type="GO" id="GO:0005829">
    <property type="term" value="C:cytosol"/>
    <property type="evidence" value="ECO:0007669"/>
    <property type="project" value="TreeGrafter"/>
</dbReference>
<accession>A0A9P8Q5R5</accession>
<keyword evidence="14" id="KW-1185">Reference proteome</keyword>
<sequence length="215" mass="23671">MSVLTPIPEALEAFKNGEFLIVMDDENRENEGDLIIAGDGITTSKMAFLIKHSSGYICAPLTNAKADQMNLPLMAELNKNRDESNEDRHGTAYTITLDVREGTTTGISAHDRALTLKALSSPEAKPVEFLKPGHIVPLRAKDGLLRARRGHTEAGVHLARLAGLNEVVAIGELVNDNDEGDMMRLQECVEFGKKHNIKIVSIEQLIKYLDENNLE</sequence>
<organism evidence="13 14">
    <name type="scientific">Wickerhamomyces pijperi</name>
    <name type="common">Yeast</name>
    <name type="synonym">Pichia pijperi</name>
    <dbReference type="NCBI Taxonomy" id="599730"/>
    <lineage>
        <taxon>Eukaryota</taxon>
        <taxon>Fungi</taxon>
        <taxon>Dikarya</taxon>
        <taxon>Ascomycota</taxon>
        <taxon>Saccharomycotina</taxon>
        <taxon>Saccharomycetes</taxon>
        <taxon>Phaffomycetales</taxon>
        <taxon>Wickerhamomycetaceae</taxon>
        <taxon>Wickerhamomyces</taxon>
    </lineage>
</organism>
<comment type="caution">
    <text evidence="13">The sequence shown here is derived from an EMBL/GenBank/DDBJ whole genome shotgun (WGS) entry which is preliminary data.</text>
</comment>
<comment type="similarity">
    <text evidence="11 12">Belongs to the DHBP synthase family.</text>
</comment>
<dbReference type="Proteomes" id="UP000774326">
    <property type="component" value="Unassembled WGS sequence"/>
</dbReference>
<keyword evidence="5 12" id="KW-0686">Riboflavin biosynthesis</keyword>
<comment type="cofactor">
    <cofactor evidence="12">
        <name>Mg(2+)</name>
        <dbReference type="ChEBI" id="CHEBI:18420"/>
    </cofactor>
    <cofactor evidence="12">
        <name>Mn(2+)</name>
        <dbReference type="ChEBI" id="CHEBI:29035"/>
    </cofactor>
    <text evidence="12">Binds 2 divalent metal cations per subunit. Magnesium or manganese.</text>
</comment>
<dbReference type="GO" id="GO:0005758">
    <property type="term" value="C:mitochondrial intermembrane space"/>
    <property type="evidence" value="ECO:0007669"/>
    <property type="project" value="TreeGrafter"/>
</dbReference>
<evidence type="ECO:0000256" key="4">
    <source>
        <dbReference type="ARBA" id="ARBA00018836"/>
    </source>
</evidence>
<keyword evidence="9 12" id="KW-0464">Manganese</keyword>
<keyword evidence="10 12" id="KW-0456">Lyase</keyword>
<evidence type="ECO:0000313" key="14">
    <source>
        <dbReference type="Proteomes" id="UP000774326"/>
    </source>
</evidence>
<keyword evidence="6 12" id="KW-0479">Metal-binding</keyword>
<dbReference type="GO" id="GO:0008686">
    <property type="term" value="F:3,4-dihydroxy-2-butanone-4-phosphate synthase activity"/>
    <property type="evidence" value="ECO:0007669"/>
    <property type="project" value="UniProtKB-EC"/>
</dbReference>
<evidence type="ECO:0000256" key="10">
    <source>
        <dbReference type="ARBA" id="ARBA00023239"/>
    </source>
</evidence>
<protein>
    <recommendedName>
        <fullName evidence="4 12">3,4-dihydroxy-2-butanone 4-phosphate synthase</fullName>
        <shortName evidence="12">DHBP synthase</shortName>
        <ecNumber evidence="3 12">4.1.99.12</ecNumber>
    </recommendedName>
</protein>
<dbReference type="InterPro" id="IPR000422">
    <property type="entry name" value="DHBP_synthase_RibB"/>
</dbReference>
<dbReference type="PANTHER" id="PTHR21327">
    <property type="entry name" value="GTP CYCLOHYDROLASE II-RELATED"/>
    <property type="match status" value="1"/>
</dbReference>
<evidence type="ECO:0000313" key="13">
    <source>
        <dbReference type="EMBL" id="KAH3684653.1"/>
    </source>
</evidence>
<dbReference type="GO" id="GO:0046872">
    <property type="term" value="F:metal ion binding"/>
    <property type="evidence" value="ECO:0007669"/>
    <property type="project" value="UniProtKB-KW"/>
</dbReference>
<evidence type="ECO:0000256" key="11">
    <source>
        <dbReference type="ARBA" id="ARBA00060730"/>
    </source>
</evidence>
<proteinExistence type="inferred from homology"/>
<name>A0A9P8Q5R5_WICPI</name>
<comment type="pathway">
    <text evidence="1 12">Cofactor biosynthesis; riboflavin biosynthesis; 2-hydroxy-3-oxobutyl phosphate from D-ribulose 5-phosphate: step 1/1.</text>
</comment>
<dbReference type="FunFam" id="3.90.870.10:FF:000002">
    <property type="entry name" value="3,4-dihydroxy-2-butanone 4-phosphate synthase"/>
    <property type="match status" value="1"/>
</dbReference>
<evidence type="ECO:0000256" key="9">
    <source>
        <dbReference type="ARBA" id="ARBA00023211"/>
    </source>
</evidence>
<keyword evidence="8" id="KW-0318">Glutathionylation</keyword>
<evidence type="ECO:0000256" key="12">
    <source>
        <dbReference type="RuleBase" id="RU003843"/>
    </source>
</evidence>
<dbReference type="SUPFAM" id="SSF55821">
    <property type="entry name" value="YrdC/RibB"/>
    <property type="match status" value="1"/>
</dbReference>
<dbReference type="NCBIfam" id="TIGR00506">
    <property type="entry name" value="ribB"/>
    <property type="match status" value="1"/>
</dbReference>
<reference evidence="13" key="1">
    <citation type="journal article" date="2021" name="Open Biol.">
        <title>Shared evolutionary footprints suggest mitochondrial oxidative damage underlies multiple complex I losses in fungi.</title>
        <authorList>
            <person name="Schikora-Tamarit M.A."/>
            <person name="Marcet-Houben M."/>
            <person name="Nosek J."/>
            <person name="Gabaldon T."/>
        </authorList>
    </citation>
    <scope>NUCLEOTIDE SEQUENCE</scope>
    <source>
        <strain evidence="13">CBS2887</strain>
    </source>
</reference>
<gene>
    <name evidence="13" type="ORF">WICPIJ_004369</name>
</gene>
<evidence type="ECO:0000256" key="3">
    <source>
        <dbReference type="ARBA" id="ARBA00012153"/>
    </source>
</evidence>
<dbReference type="GO" id="GO:0009231">
    <property type="term" value="P:riboflavin biosynthetic process"/>
    <property type="evidence" value="ECO:0007669"/>
    <property type="project" value="UniProtKB-KW"/>
</dbReference>
<dbReference type="AlphaFoldDB" id="A0A9P8Q5R5"/>
<reference evidence="13" key="2">
    <citation type="submission" date="2021-01" db="EMBL/GenBank/DDBJ databases">
        <authorList>
            <person name="Schikora-Tamarit M.A."/>
        </authorList>
    </citation>
    <scope>NUCLEOTIDE SEQUENCE</scope>
    <source>
        <strain evidence="13">CBS2887</strain>
    </source>
</reference>
<comment type="subunit">
    <text evidence="2 12">Homodimer.</text>
</comment>
<evidence type="ECO:0000256" key="7">
    <source>
        <dbReference type="ARBA" id="ARBA00022842"/>
    </source>
</evidence>
<evidence type="ECO:0000256" key="6">
    <source>
        <dbReference type="ARBA" id="ARBA00022723"/>
    </source>
</evidence>
<evidence type="ECO:0000256" key="8">
    <source>
        <dbReference type="ARBA" id="ARBA00023206"/>
    </source>
</evidence>
<evidence type="ECO:0000256" key="2">
    <source>
        <dbReference type="ARBA" id="ARBA00011738"/>
    </source>
</evidence>
<comment type="catalytic activity">
    <reaction evidence="12">
        <text>D-ribulose 5-phosphate = (2S)-2-hydroxy-3-oxobutyl phosphate + formate + H(+)</text>
        <dbReference type="Rhea" id="RHEA:18457"/>
        <dbReference type="ChEBI" id="CHEBI:15378"/>
        <dbReference type="ChEBI" id="CHEBI:15740"/>
        <dbReference type="ChEBI" id="CHEBI:58121"/>
        <dbReference type="ChEBI" id="CHEBI:58830"/>
        <dbReference type="EC" id="4.1.99.12"/>
    </reaction>
</comment>
<dbReference type="PANTHER" id="PTHR21327:SF18">
    <property type="entry name" value="3,4-DIHYDROXY-2-BUTANONE 4-PHOSPHATE SYNTHASE"/>
    <property type="match status" value="1"/>
</dbReference>
<keyword evidence="7 12" id="KW-0460">Magnesium</keyword>
<dbReference type="Gene3D" id="3.90.870.10">
    <property type="entry name" value="DHBP synthase"/>
    <property type="match status" value="1"/>
</dbReference>
<comment type="function">
    <text evidence="12">Catalyzes the conversion of D-ribulose 5-phosphate to formate and 3,4-dihydroxy-2-butanone 4-phosphate.</text>
</comment>
<dbReference type="OrthoDB" id="60371at2759"/>
<dbReference type="EMBL" id="JAEUBG010002382">
    <property type="protein sequence ID" value="KAH3684653.1"/>
    <property type="molecule type" value="Genomic_DNA"/>
</dbReference>
<evidence type="ECO:0000256" key="1">
    <source>
        <dbReference type="ARBA" id="ARBA00004904"/>
    </source>
</evidence>
<evidence type="ECO:0000256" key="5">
    <source>
        <dbReference type="ARBA" id="ARBA00022619"/>
    </source>
</evidence>
<dbReference type="Pfam" id="PF00926">
    <property type="entry name" value="DHBP_synthase"/>
    <property type="match status" value="1"/>
</dbReference>
<dbReference type="InterPro" id="IPR017945">
    <property type="entry name" value="DHBP_synth_RibB-like_a/b_dom"/>
</dbReference>
<dbReference type="EC" id="4.1.99.12" evidence="3 12"/>